<name>A9JX14_PHANO</name>
<gene>
    <name evidence="1" type="ORF">SNOG_20017</name>
</gene>
<protein>
    <submittedName>
        <fullName evidence="1">Uncharacterized protein</fullName>
    </submittedName>
</protein>
<proteinExistence type="predicted"/>
<evidence type="ECO:0000313" key="1">
    <source>
        <dbReference type="EMBL" id="EDP89842.1"/>
    </source>
</evidence>
<dbReference type="GeneID" id="5969353"/>
<reference evidence="2" key="1">
    <citation type="journal article" date="2007" name="Plant Cell">
        <title>Dothideomycete-plant interactions illuminated by genome sequencing and EST analysis of the wheat pathogen Stagonospora nodorum.</title>
        <authorList>
            <person name="Hane J.K."/>
            <person name="Lowe R.G."/>
            <person name="Solomon P.S."/>
            <person name="Tan K.C."/>
            <person name="Schoch C.L."/>
            <person name="Spatafora J.W."/>
            <person name="Crous P.W."/>
            <person name="Kodira C."/>
            <person name="Birren B.W."/>
            <person name="Galagan J.E."/>
            <person name="Torriani S.F."/>
            <person name="McDonald B.A."/>
            <person name="Oliver R.P."/>
        </authorList>
    </citation>
    <scope>NUCLEOTIDE SEQUENCE [LARGE SCALE GENOMIC DNA]</scope>
    <source>
        <strain evidence="2">SN15 / ATCC MYA-4574 / FGSC 10173</strain>
    </source>
</reference>
<dbReference type="KEGG" id="pno:SNOG_20017"/>
<dbReference type="HOGENOM" id="CLU_2513403_0_0_1"/>
<accession>A9JX14</accession>
<dbReference type="InParanoid" id="A9JX14"/>
<organism evidence="1 2">
    <name type="scientific">Phaeosphaeria nodorum (strain SN15 / ATCC MYA-4574 / FGSC 10173)</name>
    <name type="common">Glume blotch fungus</name>
    <name type="synonym">Parastagonospora nodorum</name>
    <dbReference type="NCBI Taxonomy" id="321614"/>
    <lineage>
        <taxon>Eukaryota</taxon>
        <taxon>Fungi</taxon>
        <taxon>Dikarya</taxon>
        <taxon>Ascomycota</taxon>
        <taxon>Pezizomycotina</taxon>
        <taxon>Dothideomycetes</taxon>
        <taxon>Pleosporomycetidae</taxon>
        <taxon>Pleosporales</taxon>
        <taxon>Pleosporineae</taxon>
        <taxon>Phaeosphaeriaceae</taxon>
        <taxon>Parastagonospora</taxon>
    </lineage>
</organism>
<dbReference type="Proteomes" id="UP000001055">
    <property type="component" value="Unassembled WGS sequence"/>
</dbReference>
<dbReference type="AlphaFoldDB" id="A9JX14"/>
<dbReference type="RefSeq" id="XP_001792503.1">
    <property type="nucleotide sequence ID" value="XM_001792451.1"/>
</dbReference>
<dbReference type="EMBL" id="CH445327">
    <property type="protein sequence ID" value="EDP89842.1"/>
    <property type="molecule type" value="Genomic_DNA"/>
</dbReference>
<evidence type="ECO:0000313" key="2">
    <source>
        <dbReference type="Proteomes" id="UP000001055"/>
    </source>
</evidence>
<sequence>MTSAAEKPDPMTSNGSCTVSNCATGASDIGGGILTENVPDANTKCLHRIPNDPIMNPSFVLYTPSTFVSANTASAMPTASGYALK</sequence>